<organism evidence="3 4">
    <name type="scientific">Bacillus norwichensis</name>
    <dbReference type="NCBI Taxonomy" id="2762217"/>
    <lineage>
        <taxon>Bacteria</taxon>
        <taxon>Bacillati</taxon>
        <taxon>Bacillota</taxon>
        <taxon>Bacilli</taxon>
        <taxon>Bacillales</taxon>
        <taxon>Bacillaceae</taxon>
        <taxon>Bacillus</taxon>
    </lineage>
</organism>
<reference evidence="3 4" key="1">
    <citation type="submission" date="2020-08" db="EMBL/GenBank/DDBJ databases">
        <title>A Genomic Blueprint of the Chicken Gut Microbiome.</title>
        <authorList>
            <person name="Gilroy R."/>
            <person name="Ravi A."/>
            <person name="Getino M."/>
            <person name="Pursley I."/>
            <person name="Horton D.L."/>
            <person name="Alikhan N.-F."/>
            <person name="Baker D."/>
            <person name="Gharbi K."/>
            <person name="Hall N."/>
            <person name="Watson M."/>
            <person name="Adriaenssens E.M."/>
            <person name="Foster-Nyarko E."/>
            <person name="Jarju S."/>
            <person name="Secka A."/>
            <person name="Antonio M."/>
            <person name="Oren A."/>
            <person name="Chaudhuri R."/>
            <person name="La Ragione R.M."/>
            <person name="Hildebrand F."/>
            <person name="Pallen M.J."/>
        </authorList>
    </citation>
    <scope>NUCLEOTIDE SEQUENCE [LARGE SCALE GENOMIC DNA]</scope>
    <source>
        <strain evidence="3 4">Sa1BUA2</strain>
    </source>
</reference>
<feature type="compositionally biased region" description="Basic and acidic residues" evidence="1">
    <location>
        <begin position="31"/>
        <end position="48"/>
    </location>
</feature>
<proteinExistence type="predicted"/>
<gene>
    <name evidence="3" type="ORF">H9631_04245</name>
</gene>
<protein>
    <submittedName>
        <fullName evidence="3">Transposase</fullName>
    </submittedName>
</protein>
<sequence length="139" mass="16117">MADQIYRNRENRDYCKMKGIRLSGPPLGRSSKKDQSEQKRIAQMDSAERNAVVGNFGEGKRHHRLGLIQARLPETSEAVIALQFLVMNLERRIRLLFRRLSNDIFYLKVKMNQHLFNSFSTPYLDFQMKGAGLSEVSLK</sequence>
<feature type="region of interest" description="Disordered" evidence="1">
    <location>
        <begin position="18"/>
        <end position="48"/>
    </location>
</feature>
<dbReference type="InterPro" id="IPR025668">
    <property type="entry name" value="Tnp_DDE_dom"/>
</dbReference>
<feature type="domain" description="Transposase DDE" evidence="2">
    <location>
        <begin position="2"/>
        <end position="90"/>
    </location>
</feature>
<comment type="caution">
    <text evidence="3">The sequence shown here is derived from an EMBL/GenBank/DDBJ whole genome shotgun (WGS) entry which is preliminary data.</text>
</comment>
<dbReference type="Pfam" id="PF13586">
    <property type="entry name" value="DDE_Tnp_1_2"/>
    <property type="match status" value="1"/>
</dbReference>
<dbReference type="EMBL" id="JACSPV010000005">
    <property type="protein sequence ID" value="MBD8004283.1"/>
    <property type="molecule type" value="Genomic_DNA"/>
</dbReference>
<evidence type="ECO:0000313" key="3">
    <source>
        <dbReference type="EMBL" id="MBD8004283.1"/>
    </source>
</evidence>
<dbReference type="Proteomes" id="UP000648182">
    <property type="component" value="Unassembled WGS sequence"/>
</dbReference>
<evidence type="ECO:0000256" key="1">
    <source>
        <dbReference type="SAM" id="MobiDB-lite"/>
    </source>
</evidence>
<name>A0ABR8VHN5_9BACI</name>
<keyword evidence="4" id="KW-1185">Reference proteome</keyword>
<evidence type="ECO:0000313" key="4">
    <source>
        <dbReference type="Proteomes" id="UP000648182"/>
    </source>
</evidence>
<accession>A0ABR8VHN5</accession>
<evidence type="ECO:0000259" key="2">
    <source>
        <dbReference type="Pfam" id="PF13586"/>
    </source>
</evidence>